<sequence length="39" mass="4546">MSIRVLPEVEPLISLYLRFRDIPASFHRLIATVGKACFW</sequence>
<name>A0A2P2JJB1_RHIMU</name>
<organism evidence="1">
    <name type="scientific">Rhizophora mucronata</name>
    <name type="common">Asiatic mangrove</name>
    <dbReference type="NCBI Taxonomy" id="61149"/>
    <lineage>
        <taxon>Eukaryota</taxon>
        <taxon>Viridiplantae</taxon>
        <taxon>Streptophyta</taxon>
        <taxon>Embryophyta</taxon>
        <taxon>Tracheophyta</taxon>
        <taxon>Spermatophyta</taxon>
        <taxon>Magnoliopsida</taxon>
        <taxon>eudicotyledons</taxon>
        <taxon>Gunneridae</taxon>
        <taxon>Pentapetalae</taxon>
        <taxon>rosids</taxon>
        <taxon>fabids</taxon>
        <taxon>Malpighiales</taxon>
        <taxon>Rhizophoraceae</taxon>
        <taxon>Rhizophora</taxon>
    </lineage>
</organism>
<reference evidence="1" key="1">
    <citation type="submission" date="2018-02" db="EMBL/GenBank/DDBJ databases">
        <title>Rhizophora mucronata_Transcriptome.</title>
        <authorList>
            <person name="Meera S.P."/>
            <person name="Sreeshan A."/>
            <person name="Augustine A."/>
        </authorList>
    </citation>
    <scope>NUCLEOTIDE SEQUENCE</scope>
    <source>
        <tissue evidence="1">Leaf</tissue>
    </source>
</reference>
<accession>A0A2P2JJB1</accession>
<proteinExistence type="predicted"/>
<dbReference type="EMBL" id="GGEC01013043">
    <property type="protein sequence ID" value="MBW93526.1"/>
    <property type="molecule type" value="Transcribed_RNA"/>
</dbReference>
<dbReference type="AlphaFoldDB" id="A0A2P2JJB1"/>
<evidence type="ECO:0000313" key="1">
    <source>
        <dbReference type="EMBL" id="MBW93525.1"/>
    </source>
</evidence>
<protein>
    <submittedName>
        <fullName evidence="1">Uncharacterized protein MANES_04G087400</fullName>
    </submittedName>
</protein>
<dbReference type="EMBL" id="GGEC01013042">
    <property type="protein sequence ID" value="MBW93525.1"/>
    <property type="molecule type" value="Transcribed_RNA"/>
</dbReference>